<keyword evidence="3" id="KW-1185">Reference proteome</keyword>
<sequence>MDDVRWLEACRRRGHLNESHLSRWISVRNEQIRSSAFILSLVPALSLINLLLCIILLTLIVIALRNPSVKLRTYSFISNQLFVDVVASLISLIVGFTAEIKESFDSLLFLALFVVVFPLTSIGLIQILSSIHDYARNEFSAFYNKFRVEYVVLLNVGVWFISGAILILFSPIFFILDLDQNKNCDFFSCRSPLLAVFLLVTLCVCLGNVTMYFSVLKRLRKQENIQRETNDAPIAKQCLQSHKKSESTVILYTVTACFTIGVFVFLSKFLLEIYQLRKLHSDCKMGMRLALIDNIQISSTIILILWTLRTSVNTIFVLTADYLNLLWFMYRNDTVDSWTDDQDVIKKVRIKNVFPFSV</sequence>
<dbReference type="Gene3D" id="1.20.1070.10">
    <property type="entry name" value="Rhodopsin 7-helix transmembrane proteins"/>
    <property type="match status" value="1"/>
</dbReference>
<feature type="transmembrane region" description="Helical" evidence="1">
    <location>
        <begin position="76"/>
        <end position="96"/>
    </location>
</feature>
<dbReference type="EMBL" id="CAJFCV020000004">
    <property type="protein sequence ID" value="CAG9116318.1"/>
    <property type="molecule type" value="Genomic_DNA"/>
</dbReference>
<name>A0A7I8WTX3_BURXY</name>
<evidence type="ECO:0000313" key="2">
    <source>
        <dbReference type="EMBL" id="CAD5226820.1"/>
    </source>
</evidence>
<evidence type="ECO:0000313" key="3">
    <source>
        <dbReference type="Proteomes" id="UP000659654"/>
    </source>
</evidence>
<reference evidence="2" key="1">
    <citation type="submission" date="2020-09" db="EMBL/GenBank/DDBJ databases">
        <authorList>
            <person name="Kikuchi T."/>
        </authorList>
    </citation>
    <scope>NUCLEOTIDE SEQUENCE</scope>
    <source>
        <strain evidence="2">Ka4C1</strain>
    </source>
</reference>
<proteinExistence type="predicted"/>
<evidence type="ECO:0000256" key="1">
    <source>
        <dbReference type="SAM" id="Phobius"/>
    </source>
</evidence>
<keyword evidence="1" id="KW-0812">Transmembrane</keyword>
<organism evidence="2 3">
    <name type="scientific">Bursaphelenchus xylophilus</name>
    <name type="common">Pinewood nematode worm</name>
    <name type="synonym">Aphelenchoides xylophilus</name>
    <dbReference type="NCBI Taxonomy" id="6326"/>
    <lineage>
        <taxon>Eukaryota</taxon>
        <taxon>Metazoa</taxon>
        <taxon>Ecdysozoa</taxon>
        <taxon>Nematoda</taxon>
        <taxon>Chromadorea</taxon>
        <taxon>Rhabditida</taxon>
        <taxon>Tylenchina</taxon>
        <taxon>Tylenchomorpha</taxon>
        <taxon>Aphelenchoidea</taxon>
        <taxon>Aphelenchoididae</taxon>
        <taxon>Bursaphelenchus</taxon>
    </lineage>
</organism>
<dbReference type="AlphaFoldDB" id="A0A7I8WTX3"/>
<accession>A0A7I8WTX3</accession>
<feature type="transmembrane region" description="Helical" evidence="1">
    <location>
        <begin position="150"/>
        <end position="174"/>
    </location>
</feature>
<gene>
    <name evidence="2" type="ORF">BXYJ_LOCUS9365</name>
</gene>
<feature type="transmembrane region" description="Helical" evidence="1">
    <location>
        <begin position="36"/>
        <end position="64"/>
    </location>
</feature>
<feature type="transmembrane region" description="Helical" evidence="1">
    <location>
        <begin position="291"/>
        <end position="308"/>
    </location>
</feature>
<keyword evidence="1" id="KW-1133">Transmembrane helix</keyword>
<protein>
    <submittedName>
        <fullName evidence="2">(pine wood nematode) hypothetical protein</fullName>
    </submittedName>
</protein>
<dbReference type="Proteomes" id="UP000582659">
    <property type="component" value="Unassembled WGS sequence"/>
</dbReference>
<feature type="transmembrane region" description="Helical" evidence="1">
    <location>
        <begin position="194"/>
        <end position="215"/>
    </location>
</feature>
<dbReference type="EMBL" id="CAJFDI010000004">
    <property type="protein sequence ID" value="CAD5226820.1"/>
    <property type="molecule type" value="Genomic_DNA"/>
</dbReference>
<dbReference type="OrthoDB" id="10612813at2759"/>
<feature type="transmembrane region" description="Helical" evidence="1">
    <location>
        <begin position="249"/>
        <end position="271"/>
    </location>
</feature>
<feature type="transmembrane region" description="Helical" evidence="1">
    <location>
        <begin position="108"/>
        <end position="129"/>
    </location>
</feature>
<dbReference type="Proteomes" id="UP000659654">
    <property type="component" value="Unassembled WGS sequence"/>
</dbReference>
<keyword evidence="1" id="KW-0472">Membrane</keyword>
<comment type="caution">
    <text evidence="2">The sequence shown here is derived from an EMBL/GenBank/DDBJ whole genome shotgun (WGS) entry which is preliminary data.</text>
</comment>